<name>A0ABW4I798_9SPHN</name>
<dbReference type="EMBL" id="JBHUDY010000002">
    <property type="protein sequence ID" value="MFD1613293.1"/>
    <property type="molecule type" value="Genomic_DNA"/>
</dbReference>
<dbReference type="PANTHER" id="PTHR22642">
    <property type="entry name" value="IMIDAZOLONEPROPIONASE"/>
    <property type="match status" value="1"/>
</dbReference>
<dbReference type="Proteomes" id="UP001597115">
    <property type="component" value="Unassembled WGS sequence"/>
</dbReference>
<dbReference type="RefSeq" id="WP_380891242.1">
    <property type="nucleotide sequence ID" value="NZ_JBHUDY010000002.1"/>
</dbReference>
<dbReference type="PANTHER" id="PTHR22642:SF2">
    <property type="entry name" value="PROTEIN LONG AFTER FAR-RED 3"/>
    <property type="match status" value="1"/>
</dbReference>
<proteinExistence type="predicted"/>
<evidence type="ECO:0000313" key="3">
    <source>
        <dbReference type="Proteomes" id="UP001597115"/>
    </source>
</evidence>
<dbReference type="SUPFAM" id="SSF51338">
    <property type="entry name" value="Composite domain of metallo-dependent hydrolases"/>
    <property type="match status" value="1"/>
</dbReference>
<organism evidence="2 3">
    <name type="scientific">Sphingomonas tabacisoli</name>
    <dbReference type="NCBI Taxonomy" id="2249466"/>
    <lineage>
        <taxon>Bacteria</taxon>
        <taxon>Pseudomonadati</taxon>
        <taxon>Pseudomonadota</taxon>
        <taxon>Alphaproteobacteria</taxon>
        <taxon>Sphingomonadales</taxon>
        <taxon>Sphingomonadaceae</taxon>
        <taxon>Sphingomonas</taxon>
    </lineage>
</organism>
<dbReference type="Gene3D" id="3.10.310.70">
    <property type="match status" value="1"/>
</dbReference>
<protein>
    <submittedName>
        <fullName evidence="2">Amidohydrolase family protein</fullName>
    </submittedName>
</protein>
<dbReference type="Gene3D" id="2.30.40.10">
    <property type="entry name" value="Urease, subunit C, domain 1"/>
    <property type="match status" value="1"/>
</dbReference>
<sequence length="453" mass="48081">MNLIIRNVRPWGAAATDIIIDDGLVGTGAGKRAEFDGRGRVLLPGLHDHHIHILASAARRSSVDLAGLVDAKAVEAALRSAAAAAPPGAWLRAVGYDEGAAGLPDADLLDDWVSDRPLKLQDRTGALWALNRLGLASLGAATFPPGCERDAAGQPTGRFWREDRWLGRHLPRSNIDVAGLGSELAALGVTGLTDAGAGNGPDEAALLSSSALPQTLVLMGNESLPHAHEYRRGPLKLLIDERDPPDLDVLARRISEARGQRRNVATHCVTATELSLFLAALELSGGALSGDRIEHGGEIATAAIAAIAQTPLTVVTNPAFIHDRGDRYRDSIDPQQWSDLYRARSLIEANIPLAAGSDAPYASFDPWLGMRTARDRLTATRQSLGRGERISARQALCLYLGEPLNPGSARTIAPGAPADFMLCDGSLDEVLADLTPDRVAATFVAGRPVFQRR</sequence>
<dbReference type="InterPro" id="IPR013108">
    <property type="entry name" value="Amidohydro_3"/>
</dbReference>
<dbReference type="InterPro" id="IPR032466">
    <property type="entry name" value="Metal_Hydrolase"/>
</dbReference>
<accession>A0ABW4I798</accession>
<evidence type="ECO:0000313" key="2">
    <source>
        <dbReference type="EMBL" id="MFD1613293.1"/>
    </source>
</evidence>
<comment type="caution">
    <text evidence="2">The sequence shown here is derived from an EMBL/GenBank/DDBJ whole genome shotgun (WGS) entry which is preliminary data.</text>
</comment>
<reference evidence="3" key="1">
    <citation type="journal article" date="2019" name="Int. J. Syst. Evol. Microbiol.">
        <title>The Global Catalogue of Microorganisms (GCM) 10K type strain sequencing project: providing services to taxonomists for standard genome sequencing and annotation.</title>
        <authorList>
            <consortium name="The Broad Institute Genomics Platform"/>
            <consortium name="The Broad Institute Genome Sequencing Center for Infectious Disease"/>
            <person name="Wu L."/>
            <person name="Ma J."/>
        </authorList>
    </citation>
    <scope>NUCLEOTIDE SEQUENCE [LARGE SCALE GENOMIC DNA]</scope>
    <source>
        <strain evidence="3">CGMCC 1.16275</strain>
    </source>
</reference>
<dbReference type="InterPro" id="IPR011059">
    <property type="entry name" value="Metal-dep_hydrolase_composite"/>
</dbReference>
<gene>
    <name evidence="2" type="ORF">ACFSCW_15915</name>
</gene>
<dbReference type="SUPFAM" id="SSF51556">
    <property type="entry name" value="Metallo-dependent hydrolases"/>
    <property type="match status" value="1"/>
</dbReference>
<dbReference type="Gene3D" id="3.20.20.140">
    <property type="entry name" value="Metal-dependent hydrolases"/>
    <property type="match status" value="2"/>
</dbReference>
<evidence type="ECO:0000259" key="1">
    <source>
        <dbReference type="Pfam" id="PF07969"/>
    </source>
</evidence>
<keyword evidence="3" id="KW-1185">Reference proteome</keyword>
<feature type="domain" description="Amidohydrolase 3" evidence="1">
    <location>
        <begin position="35"/>
        <end position="450"/>
    </location>
</feature>
<dbReference type="Pfam" id="PF07969">
    <property type="entry name" value="Amidohydro_3"/>
    <property type="match status" value="1"/>
</dbReference>